<dbReference type="Proteomes" id="UP000306420">
    <property type="component" value="Unassembled WGS sequence"/>
</dbReference>
<evidence type="ECO:0000313" key="11">
    <source>
        <dbReference type="EMBL" id="TLQ41845.1"/>
    </source>
</evidence>
<dbReference type="AlphaFoldDB" id="A0A5R9DYK9"/>
<keyword evidence="7" id="KW-0547">Nucleotide-binding</keyword>
<dbReference type="InterPro" id="IPR003442">
    <property type="entry name" value="T6A_TsaE"/>
</dbReference>
<dbReference type="GO" id="GO:0016740">
    <property type="term" value="F:transferase activity"/>
    <property type="evidence" value="ECO:0007669"/>
    <property type="project" value="UniProtKB-KW"/>
</dbReference>
<dbReference type="GO" id="GO:0046872">
    <property type="term" value="F:metal ion binding"/>
    <property type="evidence" value="ECO:0007669"/>
    <property type="project" value="UniProtKB-KW"/>
</dbReference>
<organism evidence="11 12">
    <name type="scientific">Ruoffia tabacinasalis</name>
    <dbReference type="NCBI Taxonomy" id="87458"/>
    <lineage>
        <taxon>Bacteria</taxon>
        <taxon>Bacillati</taxon>
        <taxon>Bacillota</taxon>
        <taxon>Bacilli</taxon>
        <taxon>Lactobacillales</taxon>
        <taxon>Aerococcaceae</taxon>
        <taxon>Ruoffia</taxon>
    </lineage>
</organism>
<reference evidence="11 12" key="1">
    <citation type="submission" date="2019-05" db="EMBL/GenBank/DDBJ databases">
        <title>The metagenome of a microbial culture collection derived from dairy environment covers the genomic content of the human microbiome.</title>
        <authorList>
            <person name="Roder T."/>
            <person name="Wuthrich D."/>
            <person name="Sattari Z."/>
            <person name="Von Ah U."/>
            <person name="Bar C."/>
            <person name="Ronchi F."/>
            <person name="Macpherson A.J."/>
            <person name="Ganal-Vonarburg S.C."/>
            <person name="Bruggmann R."/>
            <person name="Vergeres G."/>
        </authorList>
    </citation>
    <scope>NUCLEOTIDE SEQUENCE [LARGE SCALE GENOMIC DNA]</scope>
    <source>
        <strain evidence="11 12">FAM 24227</strain>
    </source>
</reference>
<comment type="subcellular location">
    <subcellularLocation>
        <location evidence="1">Cytoplasm</location>
    </subcellularLocation>
</comment>
<dbReference type="PANTHER" id="PTHR33540:SF2">
    <property type="entry name" value="TRNA THREONYLCARBAMOYLADENOSINE BIOSYNTHESIS PROTEIN TSAE"/>
    <property type="match status" value="1"/>
</dbReference>
<dbReference type="NCBIfam" id="TIGR00150">
    <property type="entry name" value="T6A_YjeE"/>
    <property type="match status" value="1"/>
</dbReference>
<keyword evidence="8" id="KW-0067">ATP-binding</keyword>
<accession>A0A5R9DYK9</accession>
<evidence type="ECO:0000256" key="4">
    <source>
        <dbReference type="ARBA" id="ARBA00022490"/>
    </source>
</evidence>
<dbReference type="Pfam" id="PF02367">
    <property type="entry name" value="TsaE"/>
    <property type="match status" value="1"/>
</dbReference>
<comment type="caution">
    <text evidence="11">The sequence shown here is derived from an EMBL/GenBank/DDBJ whole genome shotgun (WGS) entry which is preliminary data.</text>
</comment>
<evidence type="ECO:0000256" key="1">
    <source>
        <dbReference type="ARBA" id="ARBA00004496"/>
    </source>
</evidence>
<evidence type="ECO:0000256" key="9">
    <source>
        <dbReference type="ARBA" id="ARBA00022842"/>
    </source>
</evidence>
<dbReference type="OrthoDB" id="9815896at2"/>
<dbReference type="EMBL" id="VBSP01000009">
    <property type="protein sequence ID" value="TLQ41845.1"/>
    <property type="molecule type" value="Genomic_DNA"/>
</dbReference>
<keyword evidence="5" id="KW-0819">tRNA processing</keyword>
<dbReference type="RefSeq" id="WP_138404103.1">
    <property type="nucleotide sequence ID" value="NZ_VBSP01000009.1"/>
</dbReference>
<keyword evidence="11" id="KW-0808">Transferase</keyword>
<evidence type="ECO:0000256" key="6">
    <source>
        <dbReference type="ARBA" id="ARBA00022723"/>
    </source>
</evidence>
<evidence type="ECO:0000256" key="3">
    <source>
        <dbReference type="ARBA" id="ARBA00019010"/>
    </source>
</evidence>
<dbReference type="GO" id="GO:0005524">
    <property type="term" value="F:ATP binding"/>
    <property type="evidence" value="ECO:0007669"/>
    <property type="project" value="UniProtKB-KW"/>
</dbReference>
<comment type="similarity">
    <text evidence="2">Belongs to the TsaE family.</text>
</comment>
<evidence type="ECO:0000256" key="7">
    <source>
        <dbReference type="ARBA" id="ARBA00022741"/>
    </source>
</evidence>
<dbReference type="PANTHER" id="PTHR33540">
    <property type="entry name" value="TRNA THREONYLCARBAMOYLADENOSINE BIOSYNTHESIS PROTEIN TSAE"/>
    <property type="match status" value="1"/>
</dbReference>
<protein>
    <recommendedName>
        <fullName evidence="3">tRNA threonylcarbamoyladenosine biosynthesis protein TsaE</fullName>
    </recommendedName>
    <alternativeName>
        <fullName evidence="10">t(6)A37 threonylcarbamoyladenosine biosynthesis protein TsaE</fullName>
    </alternativeName>
</protein>
<gene>
    <name evidence="11" type="primary">tsaE</name>
    <name evidence="11" type="ORF">FEZ33_03965</name>
</gene>
<proteinExistence type="inferred from homology"/>
<evidence type="ECO:0000256" key="10">
    <source>
        <dbReference type="ARBA" id="ARBA00032441"/>
    </source>
</evidence>
<sequence>MSYKITHSAEETKQIAAELAQLIEPGKVISLKGNLGSGKTTFSQGFAKALGIKRAVKSPTYTIVKHYPLGEQGKLFNHIDAYRLEEGGAESIDLESFINDDTITLIEWAEFVIDYMPETYLEIELEAVDNDERKIQVRTVGQSDDYDQLRKEWTQNWKGL</sequence>
<evidence type="ECO:0000256" key="2">
    <source>
        <dbReference type="ARBA" id="ARBA00007599"/>
    </source>
</evidence>
<name>A0A5R9DYK9_9LACT</name>
<dbReference type="Gene3D" id="3.40.50.300">
    <property type="entry name" value="P-loop containing nucleotide triphosphate hydrolases"/>
    <property type="match status" value="1"/>
</dbReference>
<keyword evidence="9" id="KW-0460">Magnesium</keyword>
<dbReference type="GO" id="GO:0002949">
    <property type="term" value="P:tRNA threonylcarbamoyladenosine modification"/>
    <property type="evidence" value="ECO:0007669"/>
    <property type="project" value="InterPro"/>
</dbReference>
<keyword evidence="4" id="KW-0963">Cytoplasm</keyword>
<dbReference type="InterPro" id="IPR027417">
    <property type="entry name" value="P-loop_NTPase"/>
</dbReference>
<dbReference type="SUPFAM" id="SSF52540">
    <property type="entry name" value="P-loop containing nucleoside triphosphate hydrolases"/>
    <property type="match status" value="1"/>
</dbReference>
<evidence type="ECO:0000256" key="5">
    <source>
        <dbReference type="ARBA" id="ARBA00022694"/>
    </source>
</evidence>
<dbReference type="GO" id="GO:0005737">
    <property type="term" value="C:cytoplasm"/>
    <property type="evidence" value="ECO:0007669"/>
    <property type="project" value="UniProtKB-SubCell"/>
</dbReference>
<evidence type="ECO:0000256" key="8">
    <source>
        <dbReference type="ARBA" id="ARBA00022840"/>
    </source>
</evidence>
<evidence type="ECO:0000313" key="12">
    <source>
        <dbReference type="Proteomes" id="UP000306420"/>
    </source>
</evidence>
<keyword evidence="6" id="KW-0479">Metal-binding</keyword>